<sequence>MGGESLLYYFCTFFGVTLPRFGAVSAVRPSILATSNDFSPKTLAKHLFDEGFFIFFGRGKMARILLCLTDEYKGTGCVFMLLRGQGGDNRVFECGQNDGIIIAPSQVITERLKITYDRVCEIPPMVYVSQM</sequence>
<keyword evidence="2" id="KW-1185">Reference proteome</keyword>
<dbReference type="RefSeq" id="WP_146084741.1">
    <property type="nucleotide sequence ID" value="NZ_BMYB01000005.1"/>
</dbReference>
<accession>A0A2P5TKU1</accession>
<dbReference type="AlphaFoldDB" id="A0A2P5TKU1"/>
<gene>
    <name evidence="1" type="ORF">UN63_11100</name>
</gene>
<dbReference type="Proteomes" id="UP000242231">
    <property type="component" value="Unassembled WGS sequence"/>
</dbReference>
<protein>
    <submittedName>
        <fullName evidence="1">Uncharacterized protein</fullName>
    </submittedName>
</protein>
<evidence type="ECO:0000313" key="1">
    <source>
        <dbReference type="EMBL" id="PPL15830.1"/>
    </source>
</evidence>
<dbReference type="EMBL" id="MPZM01000024">
    <property type="protein sequence ID" value="PPL15830.1"/>
    <property type="molecule type" value="Genomic_DNA"/>
</dbReference>
<reference evidence="2" key="1">
    <citation type="submission" date="2016-11" db="EMBL/GenBank/DDBJ databases">
        <authorList>
            <person name="Sisinthy S."/>
            <person name="Ara S."/>
            <person name="Gundlapally S.R."/>
        </authorList>
    </citation>
    <scope>NUCLEOTIDE SEQUENCE [LARGE SCALE GENOMIC DNA]</scope>
    <source>
        <strain evidence="2">V1-41</strain>
    </source>
</reference>
<name>A0A2P5TKU1_9GAMM</name>
<proteinExistence type="predicted"/>
<dbReference type="OrthoDB" id="9918897at2"/>
<comment type="caution">
    <text evidence="1">The sequence shown here is derived from an EMBL/GenBank/DDBJ whole genome shotgun (WGS) entry which is preliminary data.</text>
</comment>
<organism evidence="1 2">
    <name type="scientific">Oceanisphaera arctica</name>
    <dbReference type="NCBI Taxonomy" id="641510"/>
    <lineage>
        <taxon>Bacteria</taxon>
        <taxon>Pseudomonadati</taxon>
        <taxon>Pseudomonadota</taxon>
        <taxon>Gammaproteobacteria</taxon>
        <taxon>Aeromonadales</taxon>
        <taxon>Aeromonadaceae</taxon>
        <taxon>Oceanisphaera</taxon>
    </lineage>
</organism>
<evidence type="ECO:0000313" key="2">
    <source>
        <dbReference type="Proteomes" id="UP000242231"/>
    </source>
</evidence>